<evidence type="ECO:0000256" key="3">
    <source>
        <dbReference type="ARBA" id="ARBA00023002"/>
    </source>
</evidence>
<dbReference type="InterPro" id="IPR051312">
    <property type="entry name" value="Diverse_Substr_Oxidored"/>
</dbReference>
<dbReference type="InterPro" id="IPR036318">
    <property type="entry name" value="FAD-bd_PCMH-like_sf"/>
</dbReference>
<evidence type="ECO:0000313" key="6">
    <source>
        <dbReference type="Proteomes" id="UP000677537"/>
    </source>
</evidence>
<dbReference type="Gene3D" id="3.30.43.10">
    <property type="entry name" value="Uridine Diphospho-n-acetylenolpyruvylglucosamine Reductase, domain 2"/>
    <property type="match status" value="1"/>
</dbReference>
<proteinExistence type="predicted"/>
<reference evidence="5" key="1">
    <citation type="submission" date="2021-03" db="EMBL/GenBank/DDBJ databases">
        <authorList>
            <person name="So Y."/>
        </authorList>
    </citation>
    <scope>NUCLEOTIDE SEQUENCE</scope>
    <source>
        <strain evidence="5">SG15</strain>
    </source>
</reference>
<comment type="caution">
    <text evidence="5">The sequence shown here is derived from an EMBL/GenBank/DDBJ whole genome shotgun (WGS) entry which is preliminary data.</text>
</comment>
<evidence type="ECO:0000259" key="4">
    <source>
        <dbReference type="PROSITE" id="PS51387"/>
    </source>
</evidence>
<accession>A0A940S9W5</accession>
<dbReference type="InterPro" id="IPR016169">
    <property type="entry name" value="FAD-bd_PCMH_sub2"/>
</dbReference>
<organism evidence="5 6">
    <name type="scientific">Roseomonas indoligenes</name>
    <dbReference type="NCBI Taxonomy" id="2820811"/>
    <lineage>
        <taxon>Bacteria</taxon>
        <taxon>Pseudomonadati</taxon>
        <taxon>Pseudomonadota</taxon>
        <taxon>Alphaproteobacteria</taxon>
        <taxon>Acetobacterales</taxon>
        <taxon>Roseomonadaceae</taxon>
        <taxon>Roseomonas</taxon>
    </lineage>
</organism>
<evidence type="ECO:0000256" key="1">
    <source>
        <dbReference type="ARBA" id="ARBA00022630"/>
    </source>
</evidence>
<dbReference type="PANTHER" id="PTHR42659">
    <property type="entry name" value="XANTHINE DEHYDROGENASE SUBUNIT C-RELATED"/>
    <property type="match status" value="1"/>
</dbReference>
<dbReference type="InterPro" id="IPR002346">
    <property type="entry name" value="Mopterin_DH_FAD-bd"/>
</dbReference>
<dbReference type="AlphaFoldDB" id="A0A940S9W5"/>
<dbReference type="GO" id="GO:0071949">
    <property type="term" value="F:FAD binding"/>
    <property type="evidence" value="ECO:0007669"/>
    <property type="project" value="InterPro"/>
</dbReference>
<evidence type="ECO:0000313" key="5">
    <source>
        <dbReference type="EMBL" id="MBP0495718.1"/>
    </source>
</evidence>
<dbReference type="EMBL" id="JAGIZA010000020">
    <property type="protein sequence ID" value="MBP0495718.1"/>
    <property type="molecule type" value="Genomic_DNA"/>
</dbReference>
<gene>
    <name evidence="5" type="ORF">J5Y10_23240</name>
</gene>
<dbReference type="RefSeq" id="WP_209376514.1">
    <property type="nucleotide sequence ID" value="NZ_JAGIZA010000020.1"/>
</dbReference>
<dbReference type="PROSITE" id="PS51387">
    <property type="entry name" value="FAD_PCMH"/>
    <property type="match status" value="1"/>
</dbReference>
<dbReference type="InterPro" id="IPR016166">
    <property type="entry name" value="FAD-bd_PCMH"/>
</dbReference>
<feature type="domain" description="FAD-binding PCMH-type" evidence="4">
    <location>
        <begin position="1"/>
        <end position="172"/>
    </location>
</feature>
<dbReference type="SUPFAM" id="SSF56176">
    <property type="entry name" value="FAD-binding/transporter-associated domain-like"/>
    <property type="match status" value="1"/>
</dbReference>
<dbReference type="Proteomes" id="UP000677537">
    <property type="component" value="Unassembled WGS sequence"/>
</dbReference>
<sequence length="253" mass="25916">MKPSAVTWNRAESLEAAATILQDDVSAMPLAGGQSLVVMLGLRVTAAERLVGIAHLPELAGVSEDGAVLRIGAGVTHAAIEDGRIPDATDGLLARVASGIAYRAVRNLGTIGGSLALSDPAADWPVALLALEATVVTTARRIAIGEFLQGAYATALETGELIRAVEIPRFTPGTRWGAYKVARKAGAFADSLCVVVQRPGAAPRIALGATAHGAVLLAAGTAEAIAAADLDADVFRRRCHLASVTRALKGMEA</sequence>
<dbReference type="PANTHER" id="PTHR42659:SF2">
    <property type="entry name" value="XANTHINE DEHYDROGENASE SUBUNIT C-RELATED"/>
    <property type="match status" value="1"/>
</dbReference>
<dbReference type="GO" id="GO:0016491">
    <property type="term" value="F:oxidoreductase activity"/>
    <property type="evidence" value="ECO:0007669"/>
    <property type="project" value="UniProtKB-KW"/>
</dbReference>
<keyword evidence="1" id="KW-0285">Flavoprotein</keyword>
<protein>
    <submittedName>
        <fullName evidence="5">FAD binding domain-containing protein</fullName>
    </submittedName>
</protein>
<keyword evidence="2" id="KW-0274">FAD</keyword>
<name>A0A940S9W5_9PROT</name>
<dbReference type="Pfam" id="PF00941">
    <property type="entry name" value="FAD_binding_5"/>
    <property type="match status" value="1"/>
</dbReference>
<keyword evidence="6" id="KW-1185">Reference proteome</keyword>
<evidence type="ECO:0000256" key="2">
    <source>
        <dbReference type="ARBA" id="ARBA00022827"/>
    </source>
</evidence>
<dbReference type="Gene3D" id="3.30.465.10">
    <property type="match status" value="1"/>
</dbReference>
<dbReference type="InterPro" id="IPR016167">
    <property type="entry name" value="FAD-bd_PCMH_sub1"/>
</dbReference>
<keyword evidence="3" id="KW-0560">Oxidoreductase</keyword>